<gene>
    <name evidence="2" type="ORF">CLN94_04240</name>
</gene>
<evidence type="ECO:0000313" key="3">
    <source>
        <dbReference type="Proteomes" id="UP000243507"/>
    </source>
</evidence>
<accession>A0A2A4CSC1</accession>
<proteinExistence type="predicted"/>
<feature type="signal peptide" evidence="1">
    <location>
        <begin position="1"/>
        <end position="22"/>
    </location>
</feature>
<sequence>MHRRRFLICASFALVSAAPAHAAISPLERIWHESPRVLRHTLKRKLTLSELYFGEIDGLWTRATDRGLRRAADRILLKQDSGFRPDLRRAAGIRSFFDALANGDLDRALFPGEALKNRDGARWYEGHFGRS</sequence>
<protein>
    <submittedName>
        <fullName evidence="2">Uncharacterized protein</fullName>
    </submittedName>
</protein>
<evidence type="ECO:0000313" key="2">
    <source>
        <dbReference type="EMBL" id="PCD76994.1"/>
    </source>
</evidence>
<dbReference type="OrthoDB" id="7872377at2"/>
<keyword evidence="3" id="KW-1185">Reference proteome</keyword>
<reference evidence="2 3" key="1">
    <citation type="submission" date="2017-09" db="EMBL/GenBank/DDBJ databases">
        <title>A multilocus sequence analysis scheme for characterization of bacteria in the genus Thioclava.</title>
        <authorList>
            <person name="Liu Y."/>
            <person name="Shao Z."/>
        </authorList>
    </citation>
    <scope>NUCLEOTIDE SEQUENCE [LARGE SCALE GENOMIC DNA]</scope>
    <source>
        <strain evidence="2 3">CAU 1312</strain>
    </source>
</reference>
<organism evidence="2 3">
    <name type="scientific">Pseudothioclava arenosa</name>
    <dbReference type="NCBI Taxonomy" id="1795308"/>
    <lineage>
        <taxon>Bacteria</taxon>
        <taxon>Pseudomonadati</taxon>
        <taxon>Pseudomonadota</taxon>
        <taxon>Alphaproteobacteria</taxon>
        <taxon>Rhodobacterales</taxon>
        <taxon>Paracoccaceae</taxon>
        <taxon>Pseudothioclava</taxon>
    </lineage>
</organism>
<comment type="caution">
    <text evidence="2">The sequence shown here is derived from an EMBL/GenBank/DDBJ whole genome shotgun (WGS) entry which is preliminary data.</text>
</comment>
<dbReference type="EMBL" id="NTJD01000003">
    <property type="protein sequence ID" value="PCD76994.1"/>
    <property type="molecule type" value="Genomic_DNA"/>
</dbReference>
<dbReference type="AlphaFoldDB" id="A0A2A4CSC1"/>
<name>A0A2A4CSC1_9RHOB</name>
<dbReference type="RefSeq" id="WP_096431513.1">
    <property type="nucleotide sequence ID" value="NZ_NTJD01000003.1"/>
</dbReference>
<evidence type="ECO:0000256" key="1">
    <source>
        <dbReference type="SAM" id="SignalP"/>
    </source>
</evidence>
<feature type="chain" id="PRO_5012449663" evidence="1">
    <location>
        <begin position="23"/>
        <end position="131"/>
    </location>
</feature>
<dbReference type="Proteomes" id="UP000243507">
    <property type="component" value="Unassembled WGS sequence"/>
</dbReference>
<keyword evidence="1" id="KW-0732">Signal</keyword>